<evidence type="ECO:0000313" key="2">
    <source>
        <dbReference type="Proteomes" id="UP000828941"/>
    </source>
</evidence>
<sequence length="221" mass="24814">MDNFGVFESPYVNTIFPDIYPCLTDQWGDLPFIVNDSKDVIVYDSLNDAVSYGWSLLDYTAMEQAPNDGLELNPAVKTQEAAAIFLNDNTDNIVLHDGEKLKSRRTKSTERRYRGVRQRPWGKFAAEIRDPARNGARTWLGTYQTAKEAALAYDRAAFKLRGAKALLNFPHLIGSDEPPPVRITGKRREQPWATTPESVSGKKWKGLAPSEAAPEQRETVP</sequence>
<protein>
    <submittedName>
        <fullName evidence="1">Uncharacterized protein</fullName>
    </submittedName>
</protein>
<name>A0ACB9PRX6_BAUVA</name>
<organism evidence="1 2">
    <name type="scientific">Bauhinia variegata</name>
    <name type="common">Purple orchid tree</name>
    <name type="synonym">Phanera variegata</name>
    <dbReference type="NCBI Taxonomy" id="167791"/>
    <lineage>
        <taxon>Eukaryota</taxon>
        <taxon>Viridiplantae</taxon>
        <taxon>Streptophyta</taxon>
        <taxon>Embryophyta</taxon>
        <taxon>Tracheophyta</taxon>
        <taxon>Spermatophyta</taxon>
        <taxon>Magnoliopsida</taxon>
        <taxon>eudicotyledons</taxon>
        <taxon>Gunneridae</taxon>
        <taxon>Pentapetalae</taxon>
        <taxon>rosids</taxon>
        <taxon>fabids</taxon>
        <taxon>Fabales</taxon>
        <taxon>Fabaceae</taxon>
        <taxon>Cercidoideae</taxon>
        <taxon>Cercideae</taxon>
        <taxon>Bauhiniinae</taxon>
        <taxon>Bauhinia</taxon>
    </lineage>
</organism>
<reference evidence="1 2" key="1">
    <citation type="journal article" date="2022" name="DNA Res.">
        <title>Chromosomal-level genome assembly of the orchid tree Bauhinia variegata (Leguminosae; Cercidoideae) supports the allotetraploid origin hypothesis of Bauhinia.</title>
        <authorList>
            <person name="Zhong Y."/>
            <person name="Chen Y."/>
            <person name="Zheng D."/>
            <person name="Pang J."/>
            <person name="Liu Y."/>
            <person name="Luo S."/>
            <person name="Meng S."/>
            <person name="Qian L."/>
            <person name="Wei D."/>
            <person name="Dai S."/>
            <person name="Zhou R."/>
        </authorList>
    </citation>
    <scope>NUCLEOTIDE SEQUENCE [LARGE SCALE GENOMIC DNA]</scope>
    <source>
        <strain evidence="1">BV-YZ2020</strain>
    </source>
</reference>
<dbReference type="EMBL" id="CM039428">
    <property type="protein sequence ID" value="KAI4351261.1"/>
    <property type="molecule type" value="Genomic_DNA"/>
</dbReference>
<gene>
    <name evidence="1" type="ORF">L6164_005637</name>
</gene>
<keyword evidence="2" id="KW-1185">Reference proteome</keyword>
<accession>A0ACB9PRX6</accession>
<comment type="caution">
    <text evidence="1">The sequence shown here is derived from an EMBL/GenBank/DDBJ whole genome shotgun (WGS) entry which is preliminary data.</text>
</comment>
<proteinExistence type="predicted"/>
<dbReference type="Proteomes" id="UP000828941">
    <property type="component" value="Chromosome 3"/>
</dbReference>
<evidence type="ECO:0000313" key="1">
    <source>
        <dbReference type="EMBL" id="KAI4351261.1"/>
    </source>
</evidence>